<dbReference type="Gramene" id="GBG81520">
    <property type="protein sequence ID" value="GBG81520"/>
    <property type="gene ID" value="CBR_g32509"/>
</dbReference>
<comment type="caution">
    <text evidence="2">The sequence shown here is derived from an EMBL/GenBank/DDBJ whole genome shotgun (WGS) entry which is preliminary data.</text>
</comment>
<proteinExistence type="predicted"/>
<reference evidence="2 3" key="1">
    <citation type="journal article" date="2018" name="Cell">
        <title>The Chara Genome: Secondary Complexity and Implications for Plant Terrestrialization.</title>
        <authorList>
            <person name="Nishiyama T."/>
            <person name="Sakayama H."/>
            <person name="Vries J.D."/>
            <person name="Buschmann H."/>
            <person name="Saint-Marcoux D."/>
            <person name="Ullrich K.K."/>
            <person name="Haas F.B."/>
            <person name="Vanderstraeten L."/>
            <person name="Becker D."/>
            <person name="Lang D."/>
            <person name="Vosolsobe S."/>
            <person name="Rombauts S."/>
            <person name="Wilhelmsson P.K.I."/>
            <person name="Janitza P."/>
            <person name="Kern R."/>
            <person name="Heyl A."/>
            <person name="Rumpler F."/>
            <person name="Villalobos L.I.A.C."/>
            <person name="Clay J.M."/>
            <person name="Skokan R."/>
            <person name="Toyoda A."/>
            <person name="Suzuki Y."/>
            <person name="Kagoshima H."/>
            <person name="Schijlen E."/>
            <person name="Tajeshwar N."/>
            <person name="Catarino B."/>
            <person name="Hetherington A.J."/>
            <person name="Saltykova A."/>
            <person name="Bonnot C."/>
            <person name="Breuninger H."/>
            <person name="Symeonidi A."/>
            <person name="Radhakrishnan G.V."/>
            <person name="Van Nieuwerburgh F."/>
            <person name="Deforce D."/>
            <person name="Chang C."/>
            <person name="Karol K.G."/>
            <person name="Hedrich R."/>
            <person name="Ulvskov P."/>
            <person name="Glockner G."/>
            <person name="Delwiche C.F."/>
            <person name="Petrasek J."/>
            <person name="Van de Peer Y."/>
            <person name="Friml J."/>
            <person name="Beilby M."/>
            <person name="Dolan L."/>
            <person name="Kohara Y."/>
            <person name="Sugano S."/>
            <person name="Fujiyama A."/>
            <person name="Delaux P.-M."/>
            <person name="Quint M."/>
            <person name="TheiBen G."/>
            <person name="Hagemann M."/>
            <person name="Harholt J."/>
            <person name="Dunand C."/>
            <person name="Zachgo S."/>
            <person name="Langdale J."/>
            <person name="Maumus F."/>
            <person name="Straeten D.V.D."/>
            <person name="Gould S.B."/>
            <person name="Rensing S.A."/>
        </authorList>
    </citation>
    <scope>NUCLEOTIDE SEQUENCE [LARGE SCALE GENOMIC DNA]</scope>
    <source>
        <strain evidence="2 3">S276</strain>
    </source>
</reference>
<accession>A0A388LGR7</accession>
<evidence type="ECO:0000256" key="1">
    <source>
        <dbReference type="SAM" id="MobiDB-lite"/>
    </source>
</evidence>
<gene>
    <name evidence="2" type="ORF">CBR_g32509</name>
</gene>
<dbReference type="EMBL" id="BFEA01000377">
    <property type="protein sequence ID" value="GBG81520.1"/>
    <property type="molecule type" value="Genomic_DNA"/>
</dbReference>
<keyword evidence="3" id="KW-1185">Reference proteome</keyword>
<evidence type="ECO:0000313" key="3">
    <source>
        <dbReference type="Proteomes" id="UP000265515"/>
    </source>
</evidence>
<evidence type="ECO:0000313" key="2">
    <source>
        <dbReference type="EMBL" id="GBG81520.1"/>
    </source>
</evidence>
<name>A0A388LGR7_CHABU</name>
<feature type="compositionally biased region" description="Polar residues" evidence="1">
    <location>
        <begin position="59"/>
        <end position="75"/>
    </location>
</feature>
<organism evidence="2 3">
    <name type="scientific">Chara braunii</name>
    <name type="common">Braun's stonewort</name>
    <dbReference type="NCBI Taxonomy" id="69332"/>
    <lineage>
        <taxon>Eukaryota</taxon>
        <taxon>Viridiplantae</taxon>
        <taxon>Streptophyta</taxon>
        <taxon>Charophyceae</taxon>
        <taxon>Charales</taxon>
        <taxon>Characeae</taxon>
        <taxon>Chara</taxon>
    </lineage>
</organism>
<sequence length="117" mass="13662">MDGFQEAGNIIRHRQYNKKPKEYLVHFSYRSHKADLTCIELQATAPDVLALYEKQQQMQAISSAQPTRPNRNQRPASEGHRLRWSVLGSIISIRFYVRSREAKVPRGNFMIYAVRSR</sequence>
<feature type="region of interest" description="Disordered" evidence="1">
    <location>
        <begin position="59"/>
        <end position="79"/>
    </location>
</feature>
<dbReference type="AlphaFoldDB" id="A0A388LGR7"/>
<dbReference type="Proteomes" id="UP000265515">
    <property type="component" value="Unassembled WGS sequence"/>
</dbReference>
<protein>
    <submittedName>
        <fullName evidence="2">Uncharacterized protein</fullName>
    </submittedName>
</protein>